<evidence type="ECO:0000313" key="2">
    <source>
        <dbReference type="Proteomes" id="UP000293547"/>
    </source>
</evidence>
<dbReference type="EMBL" id="PDWZ02000002">
    <property type="protein sequence ID" value="KAB2108499.1"/>
    <property type="molecule type" value="Genomic_DNA"/>
</dbReference>
<accession>A0ACB6FVR7</accession>
<evidence type="ECO:0000313" key="1">
    <source>
        <dbReference type="EMBL" id="KAB2108499.1"/>
    </source>
</evidence>
<protein>
    <submittedName>
        <fullName evidence="1">Uncharacterized protein</fullName>
    </submittedName>
</protein>
<comment type="caution">
    <text evidence="1">The sequence shown here is derived from an EMBL/GenBank/DDBJ whole genome shotgun (WGS) entry which is preliminary data.</text>
</comment>
<organism evidence="1 2">
    <name type="scientific">Alternaria gaisen</name>
    <dbReference type="NCBI Taxonomy" id="167740"/>
    <lineage>
        <taxon>Eukaryota</taxon>
        <taxon>Fungi</taxon>
        <taxon>Dikarya</taxon>
        <taxon>Ascomycota</taxon>
        <taxon>Pezizomycotina</taxon>
        <taxon>Dothideomycetes</taxon>
        <taxon>Pleosporomycetidae</taxon>
        <taxon>Pleosporales</taxon>
        <taxon>Pleosporineae</taxon>
        <taxon>Pleosporaceae</taxon>
        <taxon>Alternaria</taxon>
        <taxon>Alternaria sect. Alternaria</taxon>
    </lineage>
</organism>
<sequence>MAQLTEKPLDLCDKFKAVFGSSGPESVQRLIEHQTSALTLLLTACNCKTLSAQQRYLKTSKTRKVLHRAKADSVSLYVHRDSASLTSKMTDNLSKISRVFEFDSNIFSTGVYERAFRGSVRDLLRRQQQTMMPQSSTAPKTESVSTSNGLRRIRILGQDQISKESLVNEIEPAPQITREQFCLYQWKFQKLCLNLVSTIVRNCSDVCDDDFIHSVLRILPTTNLSSPLRDLQEPADLLRAEMIAKSSLKTALCQNVNFEVTFGPIDLVRIVDAQSHYHGEETIFVFVFDLQDYSIASPPFEELKGRAERNALLLADSIVFPQCPVVALVFSNFGNFEKQVKTLGFPSEGEQPFFDANVAIEHIKMSLNSQLKAQGWGYTVALNDNKDMDPIETLVRLREFIIGMKRCSVASKNTSRPESQIRLSSKNVESIGVAF</sequence>
<keyword evidence="2" id="KW-1185">Reference proteome</keyword>
<reference evidence="1 2" key="1">
    <citation type="journal article" date="2019" name="bioRxiv">
        <title>Genomics, evolutionary history and diagnostics of the Alternaria alternata species group including apple and Asian pear pathotypes.</title>
        <authorList>
            <person name="Armitage A.D."/>
            <person name="Cockerton H.M."/>
            <person name="Sreenivasaprasad S."/>
            <person name="Woodhall J.W."/>
            <person name="Lane C.R."/>
            <person name="Harrison R.J."/>
            <person name="Clarkson J.P."/>
        </authorList>
    </citation>
    <scope>NUCLEOTIDE SEQUENCE [LARGE SCALE GENOMIC DNA]</scope>
    <source>
        <strain evidence="1 2">FERA 650</strain>
    </source>
</reference>
<proteinExistence type="predicted"/>
<gene>
    <name evidence="1" type="ORF">AG0111_0g3494</name>
</gene>
<name>A0ACB6FVR7_9PLEO</name>
<dbReference type="Proteomes" id="UP000293547">
    <property type="component" value="Unassembled WGS sequence"/>
</dbReference>